<evidence type="ECO:0000313" key="2">
    <source>
        <dbReference type="EMBL" id="EMD32703.1"/>
    </source>
</evidence>
<evidence type="ECO:0000313" key="3">
    <source>
        <dbReference type="Proteomes" id="UP000016930"/>
    </source>
</evidence>
<dbReference type="InterPro" id="IPR025714">
    <property type="entry name" value="Methyltranfer_dom"/>
</dbReference>
<dbReference type="Pfam" id="PF13383">
    <property type="entry name" value="Methyltransf_22"/>
    <property type="match status" value="1"/>
</dbReference>
<dbReference type="AlphaFoldDB" id="M2Q786"/>
<dbReference type="PANTHER" id="PTHR32026:SF10">
    <property type="entry name" value="METHYLTRANSFERASE-LIKE PROTEIN 24-RELATED"/>
    <property type="match status" value="1"/>
</dbReference>
<proteinExistence type="predicted"/>
<dbReference type="PANTHER" id="PTHR32026">
    <property type="entry name" value="METHYLTRANSFERASE-LIKE PROTEIN 24"/>
    <property type="match status" value="1"/>
</dbReference>
<organism evidence="2 3">
    <name type="scientific">Ceriporiopsis subvermispora (strain B)</name>
    <name type="common">White-rot fungus</name>
    <name type="synonym">Gelatoporia subvermispora</name>
    <dbReference type="NCBI Taxonomy" id="914234"/>
    <lineage>
        <taxon>Eukaryota</taxon>
        <taxon>Fungi</taxon>
        <taxon>Dikarya</taxon>
        <taxon>Basidiomycota</taxon>
        <taxon>Agaricomycotina</taxon>
        <taxon>Agaricomycetes</taxon>
        <taxon>Polyporales</taxon>
        <taxon>Gelatoporiaceae</taxon>
        <taxon>Gelatoporia</taxon>
    </lineage>
</organism>
<accession>M2Q786</accession>
<reference evidence="2 3" key="1">
    <citation type="journal article" date="2012" name="Proc. Natl. Acad. Sci. U.S.A.">
        <title>Comparative genomics of Ceriporiopsis subvermispora and Phanerochaete chrysosporium provide insight into selective ligninolysis.</title>
        <authorList>
            <person name="Fernandez-Fueyo E."/>
            <person name="Ruiz-Duenas F.J."/>
            <person name="Ferreira P."/>
            <person name="Floudas D."/>
            <person name="Hibbett D.S."/>
            <person name="Canessa P."/>
            <person name="Larrondo L.F."/>
            <person name="James T.Y."/>
            <person name="Seelenfreund D."/>
            <person name="Lobos S."/>
            <person name="Polanco R."/>
            <person name="Tello M."/>
            <person name="Honda Y."/>
            <person name="Watanabe T."/>
            <person name="Watanabe T."/>
            <person name="Ryu J.S."/>
            <person name="Kubicek C.P."/>
            <person name="Schmoll M."/>
            <person name="Gaskell J."/>
            <person name="Hammel K.E."/>
            <person name="St John F.J."/>
            <person name="Vanden Wymelenberg A."/>
            <person name="Sabat G."/>
            <person name="Splinter BonDurant S."/>
            <person name="Syed K."/>
            <person name="Yadav J.S."/>
            <person name="Doddapaneni H."/>
            <person name="Subramanian V."/>
            <person name="Lavin J.L."/>
            <person name="Oguiza J.A."/>
            <person name="Perez G."/>
            <person name="Pisabarro A.G."/>
            <person name="Ramirez L."/>
            <person name="Santoyo F."/>
            <person name="Master E."/>
            <person name="Coutinho P.M."/>
            <person name="Henrissat B."/>
            <person name="Lombard V."/>
            <person name="Magnuson J.K."/>
            <person name="Kuees U."/>
            <person name="Hori C."/>
            <person name="Igarashi K."/>
            <person name="Samejima M."/>
            <person name="Held B.W."/>
            <person name="Barry K.W."/>
            <person name="LaButti K.M."/>
            <person name="Lapidus A."/>
            <person name="Lindquist E.A."/>
            <person name="Lucas S.M."/>
            <person name="Riley R."/>
            <person name="Salamov A.A."/>
            <person name="Hoffmeister D."/>
            <person name="Schwenk D."/>
            <person name="Hadar Y."/>
            <person name="Yarden O."/>
            <person name="de Vries R.P."/>
            <person name="Wiebenga A."/>
            <person name="Stenlid J."/>
            <person name="Eastwood D."/>
            <person name="Grigoriev I.V."/>
            <person name="Berka R.M."/>
            <person name="Blanchette R.A."/>
            <person name="Kersten P."/>
            <person name="Martinez A.T."/>
            <person name="Vicuna R."/>
            <person name="Cullen D."/>
        </authorList>
    </citation>
    <scope>NUCLEOTIDE SEQUENCE [LARGE SCALE GENOMIC DNA]</scope>
    <source>
        <strain evidence="2 3">B</strain>
    </source>
</reference>
<sequence>MPFPLTVFQRHPRYALALAAVVLTAFWYLSPYEAAPSLYHPPLDTTGLPRDPDLRNRIARSERIYQRTIEQRQELIKKWGPTPTDIVMFPPDHEPWPAYTVWDFFPPTFTCPHELERVGNLGDGGKWTCGLSRIEEKQDCVIYVFGVDWDSSWEAEMLSRTRHCQIYGYDYSANGFGSFVPRTAAARARTHFEKATLGPSDSHGPEDSPKMWTLRSLMRENGHSHIDILKVDVEGWEFEVMRSMVRDFISPTEDGTFGALPFGQLQMEFHVWHRRFDDFLSWFQLLEEAGLRPFMAEVNLVYANYNRQSGVELINYFFLNTKGDNVFISDGKSTIAQEVLAKDDGRIPGAEADEPDIRFIRHGPGPDAA</sequence>
<dbReference type="EMBL" id="KB445809">
    <property type="protein sequence ID" value="EMD32703.1"/>
    <property type="molecule type" value="Genomic_DNA"/>
</dbReference>
<feature type="domain" description="Methyltransferase" evidence="1">
    <location>
        <begin position="103"/>
        <end position="245"/>
    </location>
</feature>
<dbReference type="InterPro" id="IPR029063">
    <property type="entry name" value="SAM-dependent_MTases_sf"/>
</dbReference>
<dbReference type="InterPro" id="IPR026913">
    <property type="entry name" value="METTL24"/>
</dbReference>
<dbReference type="OrthoDB" id="10006218at2759"/>
<dbReference type="SUPFAM" id="SSF53335">
    <property type="entry name" value="S-adenosyl-L-methionine-dependent methyltransferases"/>
    <property type="match status" value="1"/>
</dbReference>
<evidence type="ECO:0000259" key="1">
    <source>
        <dbReference type="Pfam" id="PF13383"/>
    </source>
</evidence>
<dbReference type="Proteomes" id="UP000016930">
    <property type="component" value="Unassembled WGS sequence"/>
</dbReference>
<protein>
    <recommendedName>
        <fullName evidence="1">Methyltransferase domain-containing protein</fullName>
    </recommendedName>
</protein>
<name>M2Q786_CERS8</name>
<keyword evidence="3" id="KW-1185">Reference proteome</keyword>
<dbReference type="HOGENOM" id="CLU_066046_1_0_1"/>
<dbReference type="Gene3D" id="3.40.50.150">
    <property type="entry name" value="Vaccinia Virus protein VP39"/>
    <property type="match status" value="1"/>
</dbReference>
<dbReference type="STRING" id="914234.M2Q786"/>
<gene>
    <name evidence="2" type="ORF">CERSUDRAFT_87731</name>
</gene>